<gene>
    <name evidence="1" type="ORF">D3P08_06395</name>
</gene>
<accession>A0A3A1V053</accession>
<keyword evidence="2" id="KW-1185">Reference proteome</keyword>
<dbReference type="AlphaFoldDB" id="A0A3A1V053"/>
<name>A0A3A1V053_9BACL</name>
<evidence type="ECO:0000313" key="2">
    <source>
        <dbReference type="Proteomes" id="UP000266482"/>
    </source>
</evidence>
<organism evidence="1 2">
    <name type="scientific">Paenibacillus nanensis</name>
    <dbReference type="NCBI Taxonomy" id="393251"/>
    <lineage>
        <taxon>Bacteria</taxon>
        <taxon>Bacillati</taxon>
        <taxon>Bacillota</taxon>
        <taxon>Bacilli</taxon>
        <taxon>Bacillales</taxon>
        <taxon>Paenibacillaceae</taxon>
        <taxon>Paenibacillus</taxon>
    </lineage>
</organism>
<evidence type="ECO:0000313" key="1">
    <source>
        <dbReference type="EMBL" id="RIX53885.1"/>
    </source>
</evidence>
<protein>
    <submittedName>
        <fullName evidence="1">Uncharacterized protein</fullName>
    </submittedName>
</protein>
<reference evidence="1 2" key="1">
    <citation type="submission" date="2018-09" db="EMBL/GenBank/DDBJ databases">
        <title>Paenibacillus aracenensis nov. sp. isolated from a cave in southern Spain.</title>
        <authorList>
            <person name="Jurado V."/>
            <person name="Gutierrez-Patricio S."/>
            <person name="Gonzalez-Pimentel J.L."/>
            <person name="Miller A.Z."/>
            <person name="Laiz L."/>
            <person name="Saiz-Jimenez C."/>
        </authorList>
    </citation>
    <scope>NUCLEOTIDE SEQUENCE [LARGE SCALE GENOMIC DNA]</scope>
    <source>
        <strain evidence="1 2">DSM 22867</strain>
    </source>
</reference>
<comment type="caution">
    <text evidence="1">The sequence shown here is derived from an EMBL/GenBank/DDBJ whole genome shotgun (WGS) entry which is preliminary data.</text>
</comment>
<sequence>MYEKSYKVGYMRRRTGQFVRNIVQKGTSRRKVAGICMKNRTKELVCETSGGNLYEKSYKVGHMRRRTGQFVRNIVQKGGSLY</sequence>
<dbReference type="Proteomes" id="UP000266482">
    <property type="component" value="Unassembled WGS sequence"/>
</dbReference>
<dbReference type="EMBL" id="QXQA01000003">
    <property type="protein sequence ID" value="RIX53885.1"/>
    <property type="molecule type" value="Genomic_DNA"/>
</dbReference>
<proteinExistence type="predicted"/>